<reference evidence="2 3" key="1">
    <citation type="submission" date="2023-04" db="EMBL/GenBank/DDBJ databases">
        <title>Genome of Basidiobolus ranarum AG-B5.</title>
        <authorList>
            <person name="Stajich J.E."/>
            <person name="Carter-House D."/>
            <person name="Gryganskyi A."/>
        </authorList>
    </citation>
    <scope>NUCLEOTIDE SEQUENCE [LARGE SCALE GENOMIC DNA]</scope>
    <source>
        <strain evidence="2 3">AG-B5</strain>
    </source>
</reference>
<keyword evidence="1" id="KW-0732">Signal</keyword>
<gene>
    <name evidence="2" type="ORF">K7432_011015</name>
</gene>
<dbReference type="EMBL" id="JASJQH010007685">
    <property type="protein sequence ID" value="KAK9702888.1"/>
    <property type="molecule type" value="Genomic_DNA"/>
</dbReference>
<evidence type="ECO:0000256" key="1">
    <source>
        <dbReference type="SAM" id="SignalP"/>
    </source>
</evidence>
<sequence>MLSLFTKCALLLNLIGLATGKCSCPRLHLAAASIQGPGQVHSSITNWLAISLVDEKVANQPNLTLGLYSPDLGFMKDLETLNSAQFQKYQSLQTRVGVIINISPQDAEHPTYFVLYEPTNCTVFGMAPVKVLDVVGNAPLS</sequence>
<organism evidence="2 3">
    <name type="scientific">Basidiobolus ranarum</name>
    <dbReference type="NCBI Taxonomy" id="34480"/>
    <lineage>
        <taxon>Eukaryota</taxon>
        <taxon>Fungi</taxon>
        <taxon>Fungi incertae sedis</taxon>
        <taxon>Zoopagomycota</taxon>
        <taxon>Entomophthoromycotina</taxon>
        <taxon>Basidiobolomycetes</taxon>
        <taxon>Basidiobolales</taxon>
        <taxon>Basidiobolaceae</taxon>
        <taxon>Basidiobolus</taxon>
    </lineage>
</organism>
<accession>A0ABR2VUL1</accession>
<name>A0ABR2VUL1_9FUNG</name>
<evidence type="ECO:0000313" key="3">
    <source>
        <dbReference type="Proteomes" id="UP001479436"/>
    </source>
</evidence>
<dbReference type="Proteomes" id="UP001479436">
    <property type="component" value="Unassembled WGS sequence"/>
</dbReference>
<evidence type="ECO:0000313" key="2">
    <source>
        <dbReference type="EMBL" id="KAK9702888.1"/>
    </source>
</evidence>
<feature type="signal peptide" evidence="1">
    <location>
        <begin position="1"/>
        <end position="20"/>
    </location>
</feature>
<keyword evidence="3" id="KW-1185">Reference proteome</keyword>
<proteinExistence type="predicted"/>
<protein>
    <submittedName>
        <fullName evidence="2">Uncharacterized protein</fullName>
    </submittedName>
</protein>
<feature type="chain" id="PRO_5046111700" evidence="1">
    <location>
        <begin position="21"/>
        <end position="141"/>
    </location>
</feature>
<comment type="caution">
    <text evidence="2">The sequence shown here is derived from an EMBL/GenBank/DDBJ whole genome shotgun (WGS) entry which is preliminary data.</text>
</comment>